<protein>
    <recommendedName>
        <fullName evidence="1">Carrier domain-containing protein</fullName>
    </recommendedName>
</protein>
<dbReference type="RefSeq" id="WP_407990608.1">
    <property type="nucleotide sequence ID" value="NZ_AP035881.2"/>
</dbReference>
<name>A0AB33JYX8_9ACTN</name>
<dbReference type="AlphaFoldDB" id="A0AB33JYX8"/>
<dbReference type="EMBL" id="AP035881">
    <property type="protein sequence ID" value="BFP48372.1"/>
    <property type="molecule type" value="Genomic_DNA"/>
</dbReference>
<dbReference type="Gene3D" id="1.10.1200.10">
    <property type="entry name" value="ACP-like"/>
    <property type="match status" value="1"/>
</dbReference>
<evidence type="ECO:0000313" key="2">
    <source>
        <dbReference type="EMBL" id="BFP48372.1"/>
    </source>
</evidence>
<dbReference type="SUPFAM" id="SSF47336">
    <property type="entry name" value="ACP-like"/>
    <property type="match status" value="1"/>
</dbReference>
<accession>A0AB33JYX8</accession>
<dbReference type="SUPFAM" id="SSF53474">
    <property type="entry name" value="alpha/beta-Hydrolases"/>
    <property type="match status" value="1"/>
</dbReference>
<dbReference type="InterPro" id="IPR009081">
    <property type="entry name" value="PP-bd_ACP"/>
</dbReference>
<gene>
    <name evidence="2" type="ORF">KCMC57_47400</name>
</gene>
<dbReference type="PROSITE" id="PS50075">
    <property type="entry name" value="CARRIER"/>
    <property type="match status" value="1"/>
</dbReference>
<dbReference type="InterPro" id="IPR001031">
    <property type="entry name" value="Thioesterase"/>
</dbReference>
<dbReference type="Gene3D" id="3.40.50.1820">
    <property type="entry name" value="alpha/beta hydrolase"/>
    <property type="match status" value="1"/>
</dbReference>
<dbReference type="Pfam" id="PF00975">
    <property type="entry name" value="Thioesterase"/>
    <property type="match status" value="1"/>
</dbReference>
<dbReference type="InterPro" id="IPR036736">
    <property type="entry name" value="ACP-like_sf"/>
</dbReference>
<proteinExistence type="predicted"/>
<reference evidence="2" key="1">
    <citation type="submission" date="2024-07" db="EMBL/GenBank/DDBJ databases">
        <title>Complete genome sequences of cellulolytic bacteria, Kitasatospora sp. CMC57 and Streptomyces sp. CMC78, isolated from Japanese agricultural soil.</title>
        <authorList>
            <person name="Hashimoto T."/>
            <person name="Ito M."/>
            <person name="Iwamoto M."/>
            <person name="Fukahori D."/>
            <person name="Shoda T."/>
            <person name="Sakoda M."/>
            <person name="Morohoshi T."/>
            <person name="Mitsuboshi M."/>
            <person name="Nishizawa T."/>
        </authorList>
    </citation>
    <scope>NUCLEOTIDE SEQUENCE</scope>
    <source>
        <strain evidence="2">CMC57</strain>
    </source>
</reference>
<dbReference type="Pfam" id="PF00550">
    <property type="entry name" value="PP-binding"/>
    <property type="match status" value="1"/>
</dbReference>
<organism evidence="2">
    <name type="scientific">Kitasatospora sp. CMC57</name>
    <dbReference type="NCBI Taxonomy" id="3231513"/>
    <lineage>
        <taxon>Bacteria</taxon>
        <taxon>Bacillati</taxon>
        <taxon>Actinomycetota</taxon>
        <taxon>Actinomycetes</taxon>
        <taxon>Kitasatosporales</taxon>
        <taxon>Streptomycetaceae</taxon>
        <taxon>Kitasatospora</taxon>
    </lineage>
</organism>
<feature type="domain" description="Carrier" evidence="1">
    <location>
        <begin position="6"/>
        <end position="81"/>
    </location>
</feature>
<sequence>MLPAFVERDAVDALVAAQWSRILGEPPAALDADFFASGGTSLKAARLAGALRGASGVKVTLQQVYRLRTFEGIGSALREDGAAGDGRLVTLNAVGAGAPLLLVPAASGGVVGLHRFGGSPVDRPVHGLQARGLDPQDGPPSSELAEQVAEFAEALEASELPRRLHLAGYCVGGILAYELARTLADRGWEIASLVLLNTSLYCPPLTVEEGMREKLRQIAADADLPAEVAEQGAEAVLRALGTGEERAEFDARVRVFGSVAAAISGFAPAPADFPVRLFSTEDRDDPADIAATPGPVTDWPDLGLPDYRQYPVSVDHFEMINHAPTLEAVENVLAELDRPGP</sequence>
<dbReference type="InterPro" id="IPR029058">
    <property type="entry name" value="AB_hydrolase_fold"/>
</dbReference>
<evidence type="ECO:0000259" key="1">
    <source>
        <dbReference type="PROSITE" id="PS50075"/>
    </source>
</evidence>